<dbReference type="Proteomes" id="UP000320791">
    <property type="component" value="Unassembled WGS sequence"/>
</dbReference>
<dbReference type="SUPFAM" id="SSF53167">
    <property type="entry name" value="Purine and uridine phosphorylases"/>
    <property type="match status" value="1"/>
</dbReference>
<dbReference type="InterPro" id="IPR035994">
    <property type="entry name" value="Nucleoside_phosphorylase_sf"/>
</dbReference>
<protein>
    <submittedName>
        <fullName evidence="2">Nucleosidase</fullName>
    </submittedName>
</protein>
<sequence>MKQDEILFVSATAEEAAHVTGQPVLITGIGTTRCAVTLMEYLAERRPRHIINIGTAGSLGGLNGIFEISSVLRHDVSDELIAKITGKPFPNEITLRPTGLFPVARLATGDSFIADGEVRDKIAARADLVDMEGHVVAFIGRRLRIPVTLLKQVSDQADDSAARTWGEAVAQGALELASAGDRVVRHIRG</sequence>
<dbReference type="Pfam" id="PF01048">
    <property type="entry name" value="PNP_UDP_1"/>
    <property type="match status" value="2"/>
</dbReference>
<dbReference type="NCBIfam" id="NF004168">
    <property type="entry name" value="PRK05634.1"/>
    <property type="match status" value="1"/>
</dbReference>
<dbReference type="AlphaFoldDB" id="A0A5C5ULX9"/>
<keyword evidence="3" id="KW-1185">Reference proteome</keyword>
<evidence type="ECO:0000313" key="2">
    <source>
        <dbReference type="EMBL" id="TWT26583.1"/>
    </source>
</evidence>
<dbReference type="GO" id="GO:0009116">
    <property type="term" value="P:nucleoside metabolic process"/>
    <property type="evidence" value="ECO:0007669"/>
    <property type="project" value="InterPro"/>
</dbReference>
<dbReference type="GO" id="GO:0005829">
    <property type="term" value="C:cytosol"/>
    <property type="evidence" value="ECO:0007669"/>
    <property type="project" value="TreeGrafter"/>
</dbReference>
<organism evidence="2 3">
    <name type="scientific">Corynebacterium canis</name>
    <dbReference type="NCBI Taxonomy" id="679663"/>
    <lineage>
        <taxon>Bacteria</taxon>
        <taxon>Bacillati</taxon>
        <taxon>Actinomycetota</taxon>
        <taxon>Actinomycetes</taxon>
        <taxon>Mycobacteriales</taxon>
        <taxon>Corynebacteriaceae</taxon>
        <taxon>Corynebacterium</taxon>
    </lineage>
</organism>
<evidence type="ECO:0000313" key="3">
    <source>
        <dbReference type="Proteomes" id="UP000320791"/>
    </source>
</evidence>
<dbReference type="Gene3D" id="3.40.50.1580">
    <property type="entry name" value="Nucleoside phosphorylase domain"/>
    <property type="match status" value="1"/>
</dbReference>
<dbReference type="OrthoDB" id="3852236at2"/>
<gene>
    <name evidence="2" type="ORF">FRX94_04960</name>
</gene>
<dbReference type="GO" id="GO:0008782">
    <property type="term" value="F:adenosylhomocysteine nucleosidase activity"/>
    <property type="evidence" value="ECO:0007669"/>
    <property type="project" value="TreeGrafter"/>
</dbReference>
<comment type="caution">
    <text evidence="2">The sequence shown here is derived from an EMBL/GenBank/DDBJ whole genome shotgun (WGS) entry which is preliminary data.</text>
</comment>
<proteinExistence type="predicted"/>
<dbReference type="InterPro" id="IPR000845">
    <property type="entry name" value="Nucleoside_phosphorylase_d"/>
</dbReference>
<dbReference type="PANTHER" id="PTHR46832">
    <property type="entry name" value="5'-METHYLTHIOADENOSINE/S-ADENOSYLHOMOCYSTEINE NUCLEOSIDASE"/>
    <property type="match status" value="1"/>
</dbReference>
<reference evidence="2 3" key="1">
    <citation type="submission" date="2019-08" db="EMBL/GenBank/DDBJ databases">
        <authorList>
            <person name="Lei W."/>
        </authorList>
    </citation>
    <scope>NUCLEOTIDE SEQUENCE [LARGE SCALE GENOMIC DNA]</scope>
    <source>
        <strain evidence="2 3">CCUG 58627</strain>
    </source>
</reference>
<accession>A0A5C5ULX9</accession>
<dbReference type="RefSeq" id="WP_146324027.1">
    <property type="nucleotide sequence ID" value="NZ_BAABLR010000024.1"/>
</dbReference>
<dbReference type="PANTHER" id="PTHR46832:SF1">
    <property type="entry name" value="5'-METHYLTHIOADENOSINE_S-ADENOSYLHOMOCYSTEINE NUCLEOSIDASE"/>
    <property type="match status" value="1"/>
</dbReference>
<feature type="domain" description="Nucleoside phosphorylase" evidence="1">
    <location>
        <begin position="21"/>
        <end position="60"/>
    </location>
</feature>
<dbReference type="GO" id="GO:0008930">
    <property type="term" value="F:methylthioadenosine nucleosidase activity"/>
    <property type="evidence" value="ECO:0007669"/>
    <property type="project" value="TreeGrafter"/>
</dbReference>
<feature type="domain" description="Nucleoside phosphorylase" evidence="1">
    <location>
        <begin position="106"/>
        <end position="178"/>
    </location>
</feature>
<evidence type="ECO:0000259" key="1">
    <source>
        <dbReference type="Pfam" id="PF01048"/>
    </source>
</evidence>
<dbReference type="GO" id="GO:0019284">
    <property type="term" value="P:L-methionine salvage from S-adenosylmethionine"/>
    <property type="evidence" value="ECO:0007669"/>
    <property type="project" value="TreeGrafter"/>
</dbReference>
<dbReference type="EMBL" id="VOHM01000008">
    <property type="protein sequence ID" value="TWT26583.1"/>
    <property type="molecule type" value="Genomic_DNA"/>
</dbReference>
<name>A0A5C5ULX9_9CORY</name>